<comment type="caution">
    <text evidence="1">The sequence shown here is derived from an EMBL/GenBank/DDBJ whole genome shotgun (WGS) entry which is preliminary data.</text>
</comment>
<dbReference type="RefSeq" id="WP_344630122.1">
    <property type="nucleotide sequence ID" value="NZ_BAAATJ010000004.1"/>
</dbReference>
<gene>
    <name evidence="1" type="ORF">GCM10010420_12960</name>
</gene>
<organism evidence="1 2">
    <name type="scientific">Streptomyces glaucosporus</name>
    <dbReference type="NCBI Taxonomy" id="284044"/>
    <lineage>
        <taxon>Bacteria</taxon>
        <taxon>Bacillati</taxon>
        <taxon>Actinomycetota</taxon>
        <taxon>Actinomycetes</taxon>
        <taxon>Kitasatosporales</taxon>
        <taxon>Streptomycetaceae</taxon>
        <taxon>Streptomyces</taxon>
    </lineage>
</organism>
<dbReference type="Proteomes" id="UP001500058">
    <property type="component" value="Unassembled WGS sequence"/>
</dbReference>
<reference evidence="2" key="1">
    <citation type="journal article" date="2019" name="Int. J. Syst. Evol. Microbiol.">
        <title>The Global Catalogue of Microorganisms (GCM) 10K type strain sequencing project: providing services to taxonomists for standard genome sequencing and annotation.</title>
        <authorList>
            <consortium name="The Broad Institute Genomics Platform"/>
            <consortium name="The Broad Institute Genome Sequencing Center for Infectious Disease"/>
            <person name="Wu L."/>
            <person name="Ma J."/>
        </authorList>
    </citation>
    <scope>NUCLEOTIDE SEQUENCE [LARGE SCALE GENOMIC DNA]</scope>
    <source>
        <strain evidence="2">JCM 6921</strain>
    </source>
</reference>
<evidence type="ECO:0000313" key="2">
    <source>
        <dbReference type="Proteomes" id="UP001500058"/>
    </source>
</evidence>
<evidence type="ECO:0000313" key="1">
    <source>
        <dbReference type="EMBL" id="GAA2390546.1"/>
    </source>
</evidence>
<sequence>MTAPTGPPRAKDVRAALGHELLPGNVEGTRAKLKRLVNPGILTEADTGNFARKQ</sequence>
<accession>A0ABP5UYG6</accession>
<name>A0ABP5UYG6_9ACTN</name>
<proteinExistence type="predicted"/>
<dbReference type="EMBL" id="BAAATJ010000004">
    <property type="protein sequence ID" value="GAA2390546.1"/>
    <property type="molecule type" value="Genomic_DNA"/>
</dbReference>
<protein>
    <submittedName>
        <fullName evidence="1">Uncharacterized protein</fullName>
    </submittedName>
</protein>
<keyword evidence="2" id="KW-1185">Reference proteome</keyword>